<proteinExistence type="predicted"/>
<protein>
    <submittedName>
        <fullName evidence="1">(northern house mosquito) hypothetical protein</fullName>
    </submittedName>
</protein>
<evidence type="ECO:0000313" key="1">
    <source>
        <dbReference type="EMBL" id="CAG6512131.1"/>
    </source>
</evidence>
<organism evidence="1">
    <name type="scientific">Culex pipiens</name>
    <name type="common">House mosquito</name>
    <dbReference type="NCBI Taxonomy" id="7175"/>
    <lineage>
        <taxon>Eukaryota</taxon>
        <taxon>Metazoa</taxon>
        <taxon>Ecdysozoa</taxon>
        <taxon>Arthropoda</taxon>
        <taxon>Hexapoda</taxon>
        <taxon>Insecta</taxon>
        <taxon>Pterygota</taxon>
        <taxon>Neoptera</taxon>
        <taxon>Endopterygota</taxon>
        <taxon>Diptera</taxon>
        <taxon>Nematocera</taxon>
        <taxon>Culicoidea</taxon>
        <taxon>Culicidae</taxon>
        <taxon>Culicinae</taxon>
        <taxon>Culicini</taxon>
        <taxon>Culex</taxon>
        <taxon>Culex</taxon>
    </lineage>
</organism>
<name>A0A8D8DIG6_CULPI</name>
<dbReference type="EMBL" id="HBUE01165066">
    <property type="protein sequence ID" value="CAG6512131.1"/>
    <property type="molecule type" value="Transcribed_RNA"/>
</dbReference>
<dbReference type="EMBL" id="HBUE01270355">
    <property type="protein sequence ID" value="CAG6563586.1"/>
    <property type="molecule type" value="Transcribed_RNA"/>
</dbReference>
<dbReference type="EMBL" id="HBUE01165069">
    <property type="protein sequence ID" value="CAG6512133.1"/>
    <property type="molecule type" value="Transcribed_RNA"/>
</dbReference>
<sequence length="107" mass="12532">MHIQLYRKTSVVHLKMNLEGKKLIKIDIKQKVYINTHYLAISTSVRCFIVGITTLENKKNKKKSNKGTAKNRDIHVLMQAKPIIYRMLRHCPPKSFIIVVNAQFHYI</sequence>
<reference evidence="1" key="1">
    <citation type="submission" date="2021-05" db="EMBL/GenBank/DDBJ databases">
        <authorList>
            <person name="Alioto T."/>
            <person name="Alioto T."/>
            <person name="Gomez Garrido J."/>
        </authorList>
    </citation>
    <scope>NUCLEOTIDE SEQUENCE</scope>
</reference>
<accession>A0A8D8DIG6</accession>
<dbReference type="AlphaFoldDB" id="A0A8D8DIG6"/>
<dbReference type="EMBL" id="HBUE01270353">
    <property type="protein sequence ID" value="CAG6563584.1"/>
    <property type="molecule type" value="Transcribed_RNA"/>
</dbReference>